<dbReference type="AlphaFoldDB" id="A0A2M4DGI0"/>
<name>A0A2M4DGI0_ANODA</name>
<organism evidence="2">
    <name type="scientific">Anopheles darlingi</name>
    <name type="common">Mosquito</name>
    <dbReference type="NCBI Taxonomy" id="43151"/>
    <lineage>
        <taxon>Eukaryota</taxon>
        <taxon>Metazoa</taxon>
        <taxon>Ecdysozoa</taxon>
        <taxon>Arthropoda</taxon>
        <taxon>Hexapoda</taxon>
        <taxon>Insecta</taxon>
        <taxon>Pterygota</taxon>
        <taxon>Neoptera</taxon>
        <taxon>Endopterygota</taxon>
        <taxon>Diptera</taxon>
        <taxon>Nematocera</taxon>
        <taxon>Culicoidea</taxon>
        <taxon>Culicidae</taxon>
        <taxon>Anophelinae</taxon>
        <taxon>Anopheles</taxon>
    </lineage>
</organism>
<dbReference type="EMBL" id="GGFL01012457">
    <property type="protein sequence ID" value="MBW76635.1"/>
    <property type="molecule type" value="Transcribed_RNA"/>
</dbReference>
<sequence length="77" mass="8725">MPAMAKSKTFLPIHWIVPLSLFRSLEAFVCLCSSICNIHLLLPFRFSPSSAAFMLLLLNGFGFPYPPFPYALRRFTA</sequence>
<reference evidence="2" key="1">
    <citation type="submission" date="2018-01" db="EMBL/GenBank/DDBJ databases">
        <title>An insight into the sialome of Amazonian anophelines.</title>
        <authorList>
            <person name="Ribeiro J.M."/>
            <person name="Scarpassa V."/>
            <person name="Calvo E."/>
        </authorList>
    </citation>
    <scope>NUCLEOTIDE SEQUENCE</scope>
</reference>
<evidence type="ECO:0000256" key="1">
    <source>
        <dbReference type="SAM" id="Phobius"/>
    </source>
</evidence>
<protein>
    <submittedName>
        <fullName evidence="2">Uncharacterized protein</fullName>
    </submittedName>
</protein>
<proteinExistence type="predicted"/>
<evidence type="ECO:0000313" key="2">
    <source>
        <dbReference type="EMBL" id="MBW76635.1"/>
    </source>
</evidence>
<accession>A0A2M4DGI0</accession>
<feature type="transmembrane region" description="Helical" evidence="1">
    <location>
        <begin position="51"/>
        <end position="72"/>
    </location>
</feature>
<keyword evidence="1" id="KW-1133">Transmembrane helix</keyword>
<keyword evidence="1" id="KW-0472">Membrane</keyword>
<keyword evidence="1" id="KW-0812">Transmembrane</keyword>